<dbReference type="Proteomes" id="UP000280344">
    <property type="component" value="Chromosome"/>
</dbReference>
<reference evidence="3 4" key="1">
    <citation type="submission" date="2018-12" db="EMBL/GenBank/DDBJ databases">
        <title>Complete genome sequence of Flaviflexus sp. H23T48.</title>
        <authorList>
            <person name="Bae J.-W."/>
            <person name="Lee J.-Y."/>
        </authorList>
    </citation>
    <scope>NUCLEOTIDE SEQUENCE [LARGE SCALE GENOMIC DNA]</scope>
    <source>
        <strain evidence="3 4">H23T48</strain>
    </source>
</reference>
<dbReference type="AlphaFoldDB" id="A0A3Q9G668"/>
<dbReference type="Pfam" id="PF02616">
    <property type="entry name" value="SMC_ScpA"/>
    <property type="match status" value="1"/>
</dbReference>
<evidence type="ECO:0000313" key="4">
    <source>
        <dbReference type="Proteomes" id="UP000280344"/>
    </source>
</evidence>
<dbReference type="EMBL" id="CP034593">
    <property type="protein sequence ID" value="AZQ76600.1"/>
    <property type="molecule type" value="Genomic_DNA"/>
</dbReference>
<name>A0A3Q9G668_9ACTO</name>
<accession>A0A3Q9G668</accession>
<evidence type="ECO:0000256" key="1">
    <source>
        <dbReference type="ARBA" id="ARBA00022829"/>
    </source>
</evidence>
<evidence type="ECO:0000313" key="3">
    <source>
        <dbReference type="EMBL" id="AZQ76600.1"/>
    </source>
</evidence>
<organism evidence="3 4">
    <name type="scientific">Flaviflexus ciconiae</name>
    <dbReference type="NCBI Taxonomy" id="2496867"/>
    <lineage>
        <taxon>Bacteria</taxon>
        <taxon>Bacillati</taxon>
        <taxon>Actinomycetota</taxon>
        <taxon>Actinomycetes</taxon>
        <taxon>Actinomycetales</taxon>
        <taxon>Actinomycetaceae</taxon>
        <taxon>Flaviflexus</taxon>
    </lineage>
</organism>
<dbReference type="InterPro" id="IPR003768">
    <property type="entry name" value="ScpA"/>
</dbReference>
<dbReference type="PANTHER" id="PTHR33969">
    <property type="entry name" value="SEGREGATION AND CONDENSATION PROTEIN A"/>
    <property type="match status" value="1"/>
</dbReference>
<dbReference type="KEGG" id="flh:EJ997_03800"/>
<dbReference type="RefSeq" id="WP_126703408.1">
    <property type="nucleotide sequence ID" value="NZ_CP034593.1"/>
</dbReference>
<dbReference type="OrthoDB" id="9811016at2"/>
<keyword evidence="1" id="KW-0159">Chromosome partition</keyword>
<dbReference type="Gene3D" id="6.10.250.2410">
    <property type="match status" value="1"/>
</dbReference>
<protein>
    <recommendedName>
        <fullName evidence="2">Segregation and condensation protein A</fullName>
    </recommendedName>
</protein>
<sequence length="255" mass="27831">MKGRQESLFDTESSLGFDVTLDVFSGPFDVLLSLIAKRQLDVTDIALAEVTDEFLAHARARAEMDLSQASEFLVIASTLLALKAARLLPSTEDDEEDLELLEARDLLFAKLLQYKAYKDLATLIARTLAENSLSVARDVPLEQEFANLMPEVQLTVSPEGLAELARQVLERDTAEPTIGLSHLHDPLVSVESQIDVLAVKLAGGRSVSFRELCADAPTAATVVARFLAVLDLLRNGRIAISQEQALSELEVAWTA</sequence>
<evidence type="ECO:0000256" key="2">
    <source>
        <dbReference type="ARBA" id="ARBA00044777"/>
    </source>
</evidence>
<proteinExistence type="predicted"/>
<keyword evidence="4" id="KW-1185">Reference proteome</keyword>
<dbReference type="GO" id="GO:0007059">
    <property type="term" value="P:chromosome segregation"/>
    <property type="evidence" value="ECO:0007669"/>
    <property type="project" value="UniProtKB-KW"/>
</dbReference>
<dbReference type="PANTHER" id="PTHR33969:SF2">
    <property type="entry name" value="SEGREGATION AND CONDENSATION PROTEIN A"/>
    <property type="match status" value="1"/>
</dbReference>
<gene>
    <name evidence="3" type="ORF">EJ997_03800</name>
</gene>